<reference evidence="1" key="1">
    <citation type="submission" date="2021-06" db="EMBL/GenBank/DDBJ databases">
        <authorList>
            <person name="Hodson N. C."/>
            <person name="Mongue J. A."/>
            <person name="Jaron S. K."/>
        </authorList>
    </citation>
    <scope>NUCLEOTIDE SEQUENCE</scope>
</reference>
<name>A0A8J2Q4F3_9HEXA</name>
<sequence length="11" mass="1289">FERSSQIPVRA</sequence>
<gene>
    <name evidence="1" type="ORF">AFUS01_LOCUS42834</name>
</gene>
<proteinExistence type="predicted"/>
<accession>A0A8J2Q4F3</accession>
<evidence type="ECO:0000313" key="2">
    <source>
        <dbReference type="Proteomes" id="UP000708208"/>
    </source>
</evidence>
<evidence type="ECO:0000313" key="1">
    <source>
        <dbReference type="EMBL" id="CAG7833191.1"/>
    </source>
</evidence>
<feature type="non-terminal residue" evidence="1">
    <location>
        <position position="1"/>
    </location>
</feature>
<dbReference type="EMBL" id="CAJVCH010568945">
    <property type="protein sequence ID" value="CAG7833191.1"/>
    <property type="molecule type" value="Genomic_DNA"/>
</dbReference>
<dbReference type="Proteomes" id="UP000708208">
    <property type="component" value="Unassembled WGS sequence"/>
</dbReference>
<organism evidence="1 2">
    <name type="scientific">Allacma fusca</name>
    <dbReference type="NCBI Taxonomy" id="39272"/>
    <lineage>
        <taxon>Eukaryota</taxon>
        <taxon>Metazoa</taxon>
        <taxon>Ecdysozoa</taxon>
        <taxon>Arthropoda</taxon>
        <taxon>Hexapoda</taxon>
        <taxon>Collembola</taxon>
        <taxon>Symphypleona</taxon>
        <taxon>Sminthuridae</taxon>
        <taxon>Allacma</taxon>
    </lineage>
</organism>
<keyword evidence="2" id="KW-1185">Reference proteome</keyword>
<comment type="caution">
    <text evidence="1">The sequence shown here is derived from an EMBL/GenBank/DDBJ whole genome shotgun (WGS) entry which is preliminary data.</text>
</comment>
<protein>
    <submittedName>
        <fullName evidence="1">Uncharacterized protein</fullName>
    </submittedName>
</protein>